<dbReference type="PROSITE" id="PS51829">
    <property type="entry name" value="P_HOMO_B"/>
    <property type="match status" value="1"/>
</dbReference>
<dbReference type="Proteomes" id="UP000579812">
    <property type="component" value="Unassembled WGS sequence"/>
</dbReference>
<dbReference type="InterPro" id="IPR048992">
    <property type="entry name" value="Stereocilin_LRR"/>
</dbReference>
<evidence type="ECO:0000256" key="12">
    <source>
        <dbReference type="PROSITE-ProRule" id="PRU01240"/>
    </source>
</evidence>
<keyword evidence="14" id="KW-0812">Transmembrane</keyword>
<evidence type="ECO:0000256" key="5">
    <source>
        <dbReference type="ARBA" id="ARBA00022729"/>
    </source>
</evidence>
<evidence type="ECO:0000313" key="18">
    <source>
        <dbReference type="Proteomes" id="UP000579812"/>
    </source>
</evidence>
<feature type="domain" description="P/Homo B" evidence="16">
    <location>
        <begin position="2337"/>
        <end position="2469"/>
    </location>
</feature>
<evidence type="ECO:0000256" key="15">
    <source>
        <dbReference type="SAM" id="SignalP"/>
    </source>
</evidence>
<dbReference type="PRINTS" id="PR00723">
    <property type="entry name" value="SUBTILISIN"/>
</dbReference>
<dbReference type="InterPro" id="IPR023828">
    <property type="entry name" value="Peptidase_S8_Ser-AS"/>
</dbReference>
<evidence type="ECO:0000256" key="9">
    <source>
        <dbReference type="ARBA" id="ARBA00023145"/>
    </source>
</evidence>
<dbReference type="InterPro" id="IPR038466">
    <property type="entry name" value="S8_pro-domain_sf"/>
</dbReference>
<dbReference type="GO" id="GO:0016486">
    <property type="term" value="P:peptide hormone processing"/>
    <property type="evidence" value="ECO:0007669"/>
    <property type="project" value="TreeGrafter"/>
</dbReference>
<dbReference type="InterPro" id="IPR002884">
    <property type="entry name" value="P_dom"/>
</dbReference>
<dbReference type="InterPro" id="IPR009030">
    <property type="entry name" value="Growth_fac_rcpt_cys_sf"/>
</dbReference>
<evidence type="ECO:0000256" key="1">
    <source>
        <dbReference type="ARBA" id="ARBA00004308"/>
    </source>
</evidence>
<evidence type="ECO:0000256" key="4">
    <source>
        <dbReference type="ARBA" id="ARBA00022685"/>
    </source>
</evidence>
<dbReference type="Pfam" id="PF16470">
    <property type="entry name" value="S8_pro-domain"/>
    <property type="match status" value="1"/>
</dbReference>
<dbReference type="PANTHER" id="PTHR42884:SF32">
    <property type="entry name" value="FURIN (PAIRED BASIC AMINO ACID CLEAVING ENZYME) A"/>
    <property type="match status" value="1"/>
</dbReference>
<evidence type="ECO:0000256" key="2">
    <source>
        <dbReference type="ARBA" id="ARBA00005325"/>
    </source>
</evidence>
<organism evidence="17 18">
    <name type="scientific">Onychostoma macrolepis</name>
    <dbReference type="NCBI Taxonomy" id="369639"/>
    <lineage>
        <taxon>Eukaryota</taxon>
        <taxon>Metazoa</taxon>
        <taxon>Chordata</taxon>
        <taxon>Craniata</taxon>
        <taxon>Vertebrata</taxon>
        <taxon>Euteleostomi</taxon>
        <taxon>Actinopterygii</taxon>
        <taxon>Neopterygii</taxon>
        <taxon>Teleostei</taxon>
        <taxon>Ostariophysi</taxon>
        <taxon>Cypriniformes</taxon>
        <taxon>Cyprinidae</taxon>
        <taxon>Acrossocheilinae</taxon>
        <taxon>Onychostoma</taxon>
    </lineage>
</organism>
<feature type="transmembrane region" description="Helical" evidence="14">
    <location>
        <begin position="2603"/>
        <end position="2626"/>
    </location>
</feature>
<dbReference type="Gene3D" id="3.40.50.200">
    <property type="entry name" value="Peptidase S8/S53 domain"/>
    <property type="match status" value="1"/>
</dbReference>
<evidence type="ECO:0000256" key="3">
    <source>
        <dbReference type="ARBA" id="ARBA00022670"/>
    </source>
</evidence>
<dbReference type="InterPro" id="IPR008979">
    <property type="entry name" value="Galactose-bd-like_sf"/>
</dbReference>
<evidence type="ECO:0000256" key="10">
    <source>
        <dbReference type="ARBA" id="ARBA00023180"/>
    </source>
</evidence>
<feature type="active site" description="Charge relay system" evidence="11 12">
    <location>
        <position position="2087"/>
    </location>
</feature>
<dbReference type="SUPFAM" id="SSF52743">
    <property type="entry name" value="Subtilisin-like"/>
    <property type="match status" value="1"/>
</dbReference>
<keyword evidence="6 12" id="KW-0378">Hydrolase</keyword>
<dbReference type="CDD" id="cd04059">
    <property type="entry name" value="Peptidases_S8_Protein_convertases_Kexins_Furin-like"/>
    <property type="match status" value="1"/>
</dbReference>
<evidence type="ECO:0000256" key="8">
    <source>
        <dbReference type="ARBA" id="ARBA00023136"/>
    </source>
</evidence>
<feature type="active site" description="Charge relay system" evidence="11 12">
    <location>
        <position position="2046"/>
    </location>
</feature>
<dbReference type="PROSITE" id="PS51892">
    <property type="entry name" value="SUBTILASE"/>
    <property type="match status" value="1"/>
</dbReference>
<comment type="subcellular location">
    <subcellularLocation>
        <location evidence="1">Endomembrane system</location>
    </subcellularLocation>
</comment>
<dbReference type="Gene3D" id="2.60.120.260">
    <property type="entry name" value="Galactose-binding domain-like"/>
    <property type="match status" value="1"/>
</dbReference>
<dbReference type="PROSITE" id="PS00137">
    <property type="entry name" value="SUBTILASE_HIS"/>
    <property type="match status" value="1"/>
</dbReference>
<dbReference type="GO" id="GO:0000139">
    <property type="term" value="C:Golgi membrane"/>
    <property type="evidence" value="ECO:0007669"/>
    <property type="project" value="TreeGrafter"/>
</dbReference>
<dbReference type="GO" id="GO:0005802">
    <property type="term" value="C:trans-Golgi network"/>
    <property type="evidence" value="ECO:0007669"/>
    <property type="project" value="TreeGrafter"/>
</dbReference>
<dbReference type="InterPro" id="IPR036852">
    <property type="entry name" value="Peptidase_S8/S53_dom_sf"/>
</dbReference>
<accession>A0A7J6CWV4</accession>
<keyword evidence="14" id="KW-1133">Transmembrane helix</keyword>
<dbReference type="Gene3D" id="2.10.220.10">
    <property type="entry name" value="Hormone Receptor, Insulin-like Growth Factor Receptor 1, Chain A, domain 2"/>
    <property type="match status" value="1"/>
</dbReference>
<dbReference type="PROSITE" id="PS00136">
    <property type="entry name" value="SUBTILASE_ASP"/>
    <property type="match status" value="1"/>
</dbReference>
<dbReference type="FunFam" id="3.40.50.200:FF:000001">
    <property type="entry name" value="Furin 2, isoform B"/>
    <property type="match status" value="1"/>
</dbReference>
<evidence type="ECO:0000256" key="7">
    <source>
        <dbReference type="ARBA" id="ARBA00022825"/>
    </source>
</evidence>
<evidence type="ECO:0000259" key="16">
    <source>
        <dbReference type="PROSITE" id="PS51829"/>
    </source>
</evidence>
<evidence type="ECO:0000313" key="17">
    <source>
        <dbReference type="EMBL" id="KAF4111514.1"/>
    </source>
</evidence>
<dbReference type="InterPro" id="IPR000209">
    <property type="entry name" value="Peptidase_S8/S53_dom"/>
</dbReference>
<feature type="region of interest" description="Disordered" evidence="13">
    <location>
        <begin position="431"/>
        <end position="478"/>
    </location>
</feature>
<dbReference type="SUPFAM" id="SSF54897">
    <property type="entry name" value="Protease propeptides/inhibitors"/>
    <property type="match status" value="1"/>
</dbReference>
<keyword evidence="10" id="KW-0325">Glycoprotein</keyword>
<evidence type="ECO:0000256" key="13">
    <source>
        <dbReference type="SAM" id="MobiDB-lite"/>
    </source>
</evidence>
<dbReference type="InterPro" id="IPR034182">
    <property type="entry name" value="Kexin/furin"/>
</dbReference>
<comment type="similarity">
    <text evidence="2">Belongs to the peptidase S8 family. Furin subfamily.</text>
</comment>
<keyword evidence="9" id="KW-0865">Zymogen</keyword>
<dbReference type="Pfam" id="PF01483">
    <property type="entry name" value="P_proprotein"/>
    <property type="match status" value="1"/>
</dbReference>
<feature type="signal peptide" evidence="15">
    <location>
        <begin position="1"/>
        <end position="25"/>
    </location>
</feature>
<keyword evidence="8 14" id="KW-0472">Membrane</keyword>
<dbReference type="EMBL" id="JAAMOB010000007">
    <property type="protein sequence ID" value="KAF4111514.1"/>
    <property type="molecule type" value="Genomic_DNA"/>
</dbReference>
<dbReference type="PROSITE" id="PS00138">
    <property type="entry name" value="SUBTILASE_SER"/>
    <property type="match status" value="1"/>
</dbReference>
<sequence>MELRMGKLGIVVILLVLEQLSAIAGESKKEDQKEAILKGLVEIWRKGGGWNPHRVQPPAERQKDQQIHSIVRSIMGGLKSLGVLPMKSKSLPSLNKAFDRNRLSGFLYNISMYLQEMSADLDDRQQPFGDDQFWENLLYSLLQTGRETSLGLWDGKSPPRPTFRLQDLFLSLRGSPHWDGLLGLVQSILTLTERQPQKPILTFISQNWKTISALLETVLQALVSGTYGQAVAGLQGFICVLKGRNDCAFNLSWLEQLISFMETRNWKPVVSLHPVSVENNQRDAALSTGRFKPFLVPPEVLREEQLLLNQSGTDSENLASMQALLLQALSRSSAGERAVQFAERNPALLQGLDNLRHGFLHNVGRSVYGNLRRKVSHMTKALLDDVSSMVGEPQYSHHGRCSVGDLRQLILWGIRHNLTWNTQAMGFRSDGLPSRPSLMTCPSTEEETRTLKPQHSSRRPKLHQSQAKVHELSDSDPSPSAEILEAACNASIPGLTGVSNFTVFLYCNLFDGENGSQDPEVNHFGVDLHVTCSDAAWYLSAAEEDFLWVHVCSEFFAHEFNKTVCANSTFWLQHAHQAEATRDYQYLNQSSIDDLCLQLSNDVSGGSPPDATEDCLTLLSSKTLTAQDFRRCFLPNNTALIASLCGNDSSQIPQDGSWAAEYCSKVIPNHSHGASKDNCDYSNWKAEHFMNTTALEICSSKAGLKDYICKNATLYLTLVQKQPSLLDYCLNSEEKQGTKCVLQKLFDMLPAPYDFDTSQLCVNPLPILQDAIHKLTLCEGVVDERTGWLATVSYVLRVLDFVVGLSAGLEEGQREVRQSLGQAILLSSLQDNASFWATLRPDASISVLHTVGIFLKREQNSTLKEDLLSCFSPVLWDLIQREGNSSALRFLMQEYLQMPTESIRSVVMSAEKDAVKRFLSHVHQSWDQLQVETIQVSPKEQEAMETMTAAFIHKFPRVTPEIFIDLSQFIPYMSVSDIMTFPASLMVNESVLLAISDHSSEMKSPQKQAFIKRLLQSSVAGDVPSWPPYFLSSILPLLPHLPVSHFQQLTSQQLTPLMEMLGNSSLDATRGRHVLRTVFGRGKNLTSDNITKLGVLICYLNSEDIQQLLSSSNLSPVLWQQLAQCVSEGHISGSGRLSHWLGTALKFLNASVLSTSAMASLHGMLPQMGASFLEPLSSNELLDLVTLPDMPTFPPAQAFQILNKIADETHFSANTLCRLKPLFPGLGPSFLRKLAVLESTPDCRCWSLMLAHLQPAHRAIVHFALQQALEGTSANITQQLQCLLPFFSLRKLMSDLDGETVLCHISVYKHMPWSHQQAQMLFKMIQRTVNITRESILDLGRIAGGMSCEWLKLWANESGFSELLQFITKLPGGLRPGLRKCIVVELRKRPDVDLNDLDPSFTARLPLTMMEHLSNSSLVSVLDHVRQHFIDFLQLPRHKQTALAEKAVNVLGISENGLIGASMDMLGPFLPFLDRDVLAHMDREALKLRLEELKQYCLPSDTFRQIAALLTDRSMLGDPKTWTVGDVEHVGRLLFTLSPQQIRSLPLGDLGKDTVEQVLMSQWLWKSSELGKACLDLKGLREKMNGLTHRIVKGRWWMRRGPIPSCADIKGTFPSAWRSYQLNRMKRKELKTCVEFIGQDDTLDAEQREALWMELRPVYKPVKQLKPEQVLELGCIVTEMGERELQAVNLSSLAVVAHLGDLNGWNVKKMRAVVLGIMKRLKQKPEELGVVELVSFGHLLCGFSSSEISRLDPFNLSVAALFLGEMVLPCSEQQTEALTSRLSSPLGFGPVSGWGSEVFTEIGTLAAGLEDMILSALIKEQVEGLTPAAITLIPPRKFAVVFSATQLSWLSSEQACAVTEEQWAELDNEQRQALGMAQYEGELMLEHRGRNQAPSLWLASLTLGTLLILVTSEPRPSVGQKVYTNTWAVHITGGEQEANRIARKHGFVNHGKVFGDYYHFRHRRVVKRSLSEHRGTHIRLHTEPQVMWAEQQVVKRRKKRDIYNEPTDPKFAQQWYLYNEDHRDLNVKEAWKQGFTGQGVVVSILDDGIEKNHPDLIQNYDPDASYDVNDGDPDPQPRYTQLNDNRHGTRCAGEVAAVANNGMCGVGVAYNSKIGGVRMLDGEVTDVVEAQSLSLNPQHIDIYSASWGPEDDGKTVDGPAKLAKEAFLRGVMEGRGGRGSIFVWASGNGGREKDSCNCDGYTNSIYTLSISSSTQNGNVPWYSEACSSTLATTYSSGGLNEKQIVTTDLRQKCTDSHTGTSASAPLAAGIIALALEANKNLTWRDMQHLVVRTSNPAHLTTNDWKTNGVGRRVSHSYGYGLLDAGAIVALAKNWTNVGPQRKCVLSLVSEPRNIGSHLVINKSVDACAGTDNFVSSLEHAQARLTLSYNRRGNLAIYLISPQGTRSTLLAPRPHDYSSEGFNDWAFMTTHSWDEDPRGEWTLEIENVAGTSDYGTLTQFTLVLYGTASSLSGPSAAYSSSCKTYDLNQICTECNPGFYLHNKGCVRDCPAGFTAGTHSIFLPNNEVMSVLRPACLSCDPICLTCSGTDPQSCLSCPPHSHLDAVSGTCLHQNHIQRESPDGGLFQMQGSGSSVKLHPEIASRLPVTVAVLSCAFIVATFVAVFGFLQMHTRKQTKLLSAEAGPGSGLLVGFGFNRTAVAYKGIPSVWREDEGNSESENEEFEIRNERTAFIKTQSAL</sequence>
<proteinExistence type="inferred from homology"/>
<keyword evidence="7 12" id="KW-0720">Serine protease</keyword>
<dbReference type="SMART" id="SM00261">
    <property type="entry name" value="FU"/>
    <property type="match status" value="2"/>
</dbReference>
<dbReference type="InterPro" id="IPR015500">
    <property type="entry name" value="Peptidase_S8_subtilisin-rel"/>
</dbReference>
<feature type="chain" id="PRO_5029709627" description="P/Homo B domain-containing protein" evidence="15">
    <location>
        <begin position="26"/>
        <end position="2697"/>
    </location>
</feature>
<dbReference type="FunFam" id="2.60.120.260:FF:000034">
    <property type="entry name" value="furin isoform X2"/>
    <property type="match status" value="1"/>
</dbReference>
<name>A0A7J6CWV4_9TELE</name>
<dbReference type="InterPro" id="IPR022398">
    <property type="entry name" value="Peptidase_S8_His-AS"/>
</dbReference>
<dbReference type="InterPro" id="IPR006212">
    <property type="entry name" value="Furin_repeat"/>
</dbReference>
<keyword evidence="4" id="KW-0165">Cleavage on pair of basic residues</keyword>
<reference evidence="17 18" key="1">
    <citation type="submission" date="2020-04" db="EMBL/GenBank/DDBJ databases">
        <title>Chromosome-level genome assembly of a cyprinid fish Onychostoma macrolepis by integration of Nanopore Sequencing, Bionano and Hi-C technology.</title>
        <authorList>
            <person name="Wang D."/>
        </authorList>
    </citation>
    <scope>NUCLEOTIDE SEQUENCE [LARGE SCALE GENOMIC DNA]</scope>
    <source>
        <strain evidence="17">SWU-2019</strain>
        <tissue evidence="17">Muscle</tissue>
    </source>
</reference>
<keyword evidence="3 12" id="KW-0645">Protease</keyword>
<dbReference type="Pfam" id="PF21058">
    <property type="entry name" value="Stereocilin"/>
    <property type="match status" value="1"/>
</dbReference>
<feature type="active site" description="Charge relay system" evidence="11 12">
    <location>
        <position position="2261"/>
    </location>
</feature>
<dbReference type="InterPro" id="IPR032815">
    <property type="entry name" value="S8_pro-domain"/>
</dbReference>
<evidence type="ECO:0000256" key="14">
    <source>
        <dbReference type="SAM" id="Phobius"/>
    </source>
</evidence>
<dbReference type="SUPFAM" id="SSF57184">
    <property type="entry name" value="Growth factor receptor domain"/>
    <property type="match status" value="1"/>
</dbReference>
<keyword evidence="18" id="KW-1185">Reference proteome</keyword>
<dbReference type="GO" id="GO:0004252">
    <property type="term" value="F:serine-type endopeptidase activity"/>
    <property type="evidence" value="ECO:0007669"/>
    <property type="project" value="UniProtKB-UniRule"/>
</dbReference>
<dbReference type="FunFam" id="3.30.70.850:FF:000001">
    <property type="entry name" value="Proprotein convertase subtilisin/kexin type 5"/>
    <property type="match status" value="1"/>
</dbReference>
<evidence type="ECO:0000256" key="6">
    <source>
        <dbReference type="ARBA" id="ARBA00022801"/>
    </source>
</evidence>
<dbReference type="SUPFAM" id="SSF49785">
    <property type="entry name" value="Galactose-binding domain-like"/>
    <property type="match status" value="1"/>
</dbReference>
<dbReference type="CDD" id="cd00064">
    <property type="entry name" value="FU"/>
    <property type="match status" value="2"/>
</dbReference>
<dbReference type="InterPro" id="IPR023827">
    <property type="entry name" value="Peptidase_S8_Asp-AS"/>
</dbReference>
<comment type="caution">
    <text evidence="17">The sequence shown here is derived from an EMBL/GenBank/DDBJ whole genome shotgun (WGS) entry which is preliminary data.</text>
</comment>
<dbReference type="Gene3D" id="3.30.70.850">
    <property type="entry name" value="Peptidase S8, pro-domain"/>
    <property type="match status" value="1"/>
</dbReference>
<protein>
    <recommendedName>
        <fullName evidence="16">P/Homo B domain-containing protein</fullName>
    </recommendedName>
</protein>
<evidence type="ECO:0000256" key="11">
    <source>
        <dbReference type="PIRSR" id="PIRSR615500-1"/>
    </source>
</evidence>
<keyword evidence="5 15" id="KW-0732">Signal</keyword>
<dbReference type="Pfam" id="PF00082">
    <property type="entry name" value="Peptidase_S8"/>
    <property type="match status" value="1"/>
</dbReference>
<gene>
    <name evidence="17" type="ORF">G5714_008545</name>
</gene>
<dbReference type="PANTHER" id="PTHR42884">
    <property type="entry name" value="PROPROTEIN CONVERTASE SUBTILISIN/KEXIN-RELATED"/>
    <property type="match status" value="1"/>
</dbReference>